<keyword evidence="1" id="KW-0540">Nuclease</keyword>
<reference evidence="1" key="1">
    <citation type="journal article" date="2017" name="Sci. Rep.">
        <title>Divergent copies of the large inverted repeat in the chloroplast genomes of ulvophycean green algae.</title>
        <authorList>
            <person name="Turmel M."/>
            <person name="Otis C."/>
            <person name="Lemieux C."/>
        </authorList>
    </citation>
    <scope>NUCLEOTIDE SEQUENCE</scope>
</reference>
<keyword evidence="1" id="KW-0378">Hydrolase</keyword>
<keyword evidence="1" id="KW-0255">Endonuclease</keyword>
<protein>
    <submittedName>
        <fullName evidence="1">Putative LAGLIDADG homing endonuclease</fullName>
    </submittedName>
</protein>
<name>A0A1W6EGV7_9CHLO</name>
<evidence type="ECO:0000313" key="1">
    <source>
        <dbReference type="EMBL" id="ARK14629.1"/>
    </source>
</evidence>
<keyword evidence="1" id="KW-0934">Plastid</keyword>
<accession>A0A1W6EGV7</accession>
<dbReference type="GeneID" id="32890197"/>
<dbReference type="GO" id="GO:0004519">
    <property type="term" value="F:endonuclease activity"/>
    <property type="evidence" value="ECO:0007669"/>
    <property type="project" value="UniProtKB-KW"/>
</dbReference>
<dbReference type="RefSeq" id="YP_009367654.1">
    <property type="nucleotide sequence ID" value="NC_034711.1"/>
</dbReference>
<sequence length="119" mass="14050">MKKIGPKPKICSSCHWESKNPKQIELHHLIDVDVDYGRKHARNKIYYSTKKLQPICANCHSLEHRTGEKLQQKCGIWHKKLPGNQKYKNPNDIFTYDCVETWGIALRAIDRVQKNYYLK</sequence>
<dbReference type="EMBL" id="KY407658">
    <property type="protein sequence ID" value="ARK14629.1"/>
    <property type="molecule type" value="Genomic_DNA"/>
</dbReference>
<organism evidence="1">
    <name type="scientific">Pseudocharacium americanum</name>
    <dbReference type="NCBI Taxonomy" id="231080"/>
    <lineage>
        <taxon>Eukaryota</taxon>
        <taxon>Viridiplantae</taxon>
        <taxon>Chlorophyta</taxon>
        <taxon>core chlorophytes</taxon>
        <taxon>Ulvophyceae</taxon>
        <taxon>Ignatiales</taxon>
        <taxon>Ignatiaceae</taxon>
        <taxon>Pseudocharacium</taxon>
    </lineage>
</organism>
<gene>
    <name evidence="1" type="primary">orf119</name>
</gene>
<keyword evidence="1" id="KW-0150">Chloroplast</keyword>
<proteinExistence type="predicted"/>
<dbReference type="AlphaFoldDB" id="A0A1W6EGV7"/>
<geneLocation type="chloroplast" evidence="1"/>